<keyword evidence="2" id="KW-1185">Reference proteome</keyword>
<protein>
    <submittedName>
        <fullName evidence="1">Uncharacterized protein</fullName>
    </submittedName>
</protein>
<comment type="caution">
    <text evidence="1">The sequence shown here is derived from an EMBL/GenBank/DDBJ whole genome shotgun (WGS) entry which is preliminary data.</text>
</comment>
<sequence length="177" mass="18797">MVYYAVVAADSVLLATTYQHELPAQKGNEARGRGSAYARLTLRRFGILSERTDGGRPAFALVISVVLRTRQRREAVYVGPDGASLYAGNPVNKSESSNKTQRKSTKAQRSSGKQVGPTLTKASPLHTPVSRPARHPPSPPTPAPRTHAIHFQPICANPTSGFGAPETVTVGAAESGL</sequence>
<dbReference type="EMBL" id="MU266364">
    <property type="protein sequence ID" value="KAH7927611.1"/>
    <property type="molecule type" value="Genomic_DNA"/>
</dbReference>
<proteinExistence type="predicted"/>
<evidence type="ECO:0000313" key="1">
    <source>
        <dbReference type="EMBL" id="KAH7927611.1"/>
    </source>
</evidence>
<dbReference type="Proteomes" id="UP000790709">
    <property type="component" value="Unassembled WGS sequence"/>
</dbReference>
<evidence type="ECO:0000313" key="2">
    <source>
        <dbReference type="Proteomes" id="UP000790709"/>
    </source>
</evidence>
<accession>A0ACB8BQ31</accession>
<name>A0ACB8BQ31_9AGAM</name>
<gene>
    <name evidence="1" type="ORF">BV22DRAFT_1045300</name>
</gene>
<organism evidence="1 2">
    <name type="scientific">Leucogyrophana mollusca</name>
    <dbReference type="NCBI Taxonomy" id="85980"/>
    <lineage>
        <taxon>Eukaryota</taxon>
        <taxon>Fungi</taxon>
        <taxon>Dikarya</taxon>
        <taxon>Basidiomycota</taxon>
        <taxon>Agaricomycotina</taxon>
        <taxon>Agaricomycetes</taxon>
        <taxon>Agaricomycetidae</taxon>
        <taxon>Boletales</taxon>
        <taxon>Boletales incertae sedis</taxon>
        <taxon>Leucogyrophana</taxon>
    </lineage>
</organism>
<reference evidence="1" key="1">
    <citation type="journal article" date="2021" name="New Phytol.">
        <title>Evolutionary innovations through gain and loss of genes in the ectomycorrhizal Boletales.</title>
        <authorList>
            <person name="Wu G."/>
            <person name="Miyauchi S."/>
            <person name="Morin E."/>
            <person name="Kuo A."/>
            <person name="Drula E."/>
            <person name="Varga T."/>
            <person name="Kohler A."/>
            <person name="Feng B."/>
            <person name="Cao Y."/>
            <person name="Lipzen A."/>
            <person name="Daum C."/>
            <person name="Hundley H."/>
            <person name="Pangilinan J."/>
            <person name="Johnson J."/>
            <person name="Barry K."/>
            <person name="LaButti K."/>
            <person name="Ng V."/>
            <person name="Ahrendt S."/>
            <person name="Min B."/>
            <person name="Choi I.G."/>
            <person name="Park H."/>
            <person name="Plett J.M."/>
            <person name="Magnuson J."/>
            <person name="Spatafora J.W."/>
            <person name="Nagy L.G."/>
            <person name="Henrissat B."/>
            <person name="Grigoriev I.V."/>
            <person name="Yang Z.L."/>
            <person name="Xu J."/>
            <person name="Martin F.M."/>
        </authorList>
    </citation>
    <scope>NUCLEOTIDE SEQUENCE</scope>
    <source>
        <strain evidence="1">KUC20120723A-06</strain>
    </source>
</reference>